<dbReference type="AlphaFoldDB" id="A0A7V5LKA2"/>
<dbReference type="InterPro" id="IPR043129">
    <property type="entry name" value="ATPase_NBD"/>
</dbReference>
<evidence type="ECO:0000313" key="1">
    <source>
        <dbReference type="EMBL" id="HHE55750.1"/>
    </source>
</evidence>
<dbReference type="PANTHER" id="PTHR18964:SF110">
    <property type="entry name" value="TRANSCRIPTIONAL REGULATOR, XYLR-RELATED"/>
    <property type="match status" value="1"/>
</dbReference>
<sequence>MFQSGNHRFLKALNQKHILNLLRMHAGLTARELSERTGLKIATVLNLLNELEASGQIVKKDFGRSTKQGGKRPVIWDINPDFGLALGVEWLSTQVRMVLINFNLQIIAQQTVEIAPGLKDQQKIDFFILSLKNFLAEKKKSMKQVLGLGIGLAGIVDFERGCVVSSWSFAQKKFPLKERLAEELPFPVYLDNESNAGVLGLKWLLPELFETANIAYLTIHQCFSGMGSGFIFNHQLYRGKQNATGEWPPLFNKVWRNELSQKVDKNDPFFARLISEKKSLPEICQLVRELSSKHEPIGTFFWQHIAEPILERLQLLNNILDPEVVVLGGDIFEMRESLEPVIRERMEQLSMSSELQRPQLIFSPFGSYTNALGAAVTVLNEVYNS</sequence>
<dbReference type="PANTHER" id="PTHR18964">
    <property type="entry name" value="ROK (REPRESSOR, ORF, KINASE) FAMILY"/>
    <property type="match status" value="1"/>
</dbReference>
<dbReference type="Gene3D" id="1.10.10.10">
    <property type="entry name" value="Winged helix-like DNA-binding domain superfamily/Winged helix DNA-binding domain"/>
    <property type="match status" value="1"/>
</dbReference>
<dbReference type="SUPFAM" id="SSF53067">
    <property type="entry name" value="Actin-like ATPase domain"/>
    <property type="match status" value="1"/>
</dbReference>
<dbReference type="InterPro" id="IPR000600">
    <property type="entry name" value="ROK"/>
</dbReference>
<dbReference type="InterPro" id="IPR036388">
    <property type="entry name" value="WH-like_DNA-bd_sf"/>
</dbReference>
<name>A0A7V5LKA2_CALAY</name>
<comment type="caution">
    <text evidence="1">The sequence shown here is derived from an EMBL/GenBank/DDBJ whole genome shotgun (WGS) entry which is preliminary data.</text>
</comment>
<dbReference type="InterPro" id="IPR036390">
    <property type="entry name" value="WH_DNA-bd_sf"/>
</dbReference>
<dbReference type="Pfam" id="PF00480">
    <property type="entry name" value="ROK"/>
    <property type="match status" value="2"/>
</dbReference>
<dbReference type="CDD" id="cd23763">
    <property type="entry name" value="ASKHA_ATPase_ROK"/>
    <property type="match status" value="1"/>
</dbReference>
<dbReference type="Proteomes" id="UP000886111">
    <property type="component" value="Unassembled WGS sequence"/>
</dbReference>
<organism evidence="1">
    <name type="scientific">Caldithrix abyssi</name>
    <dbReference type="NCBI Taxonomy" id="187145"/>
    <lineage>
        <taxon>Bacteria</taxon>
        <taxon>Pseudomonadati</taxon>
        <taxon>Calditrichota</taxon>
        <taxon>Calditrichia</taxon>
        <taxon>Calditrichales</taxon>
        <taxon>Calditrichaceae</taxon>
        <taxon>Caldithrix</taxon>
    </lineage>
</organism>
<accession>A0A7V5LKA2</accession>
<dbReference type="EMBL" id="DRTD01000606">
    <property type="protein sequence ID" value="HHE55750.1"/>
    <property type="molecule type" value="Genomic_DNA"/>
</dbReference>
<dbReference type="Pfam" id="PF13412">
    <property type="entry name" value="HTH_24"/>
    <property type="match status" value="1"/>
</dbReference>
<dbReference type="SUPFAM" id="SSF46785">
    <property type="entry name" value="Winged helix' DNA-binding domain"/>
    <property type="match status" value="1"/>
</dbReference>
<reference evidence="1" key="1">
    <citation type="journal article" date="2020" name="mSystems">
        <title>Genome- and Community-Level Interaction Insights into Carbon Utilization and Element Cycling Functions of Hydrothermarchaeota in Hydrothermal Sediment.</title>
        <authorList>
            <person name="Zhou Z."/>
            <person name="Liu Y."/>
            <person name="Xu W."/>
            <person name="Pan J."/>
            <person name="Luo Z.H."/>
            <person name="Li M."/>
        </authorList>
    </citation>
    <scope>NUCLEOTIDE SEQUENCE [LARGE SCALE GENOMIC DNA]</scope>
    <source>
        <strain evidence="1">HyVt-76</strain>
    </source>
</reference>
<protein>
    <submittedName>
        <fullName evidence="1">ROK family transcriptional regulator</fullName>
    </submittedName>
</protein>
<proteinExistence type="predicted"/>
<dbReference type="Gene3D" id="3.30.420.40">
    <property type="match status" value="3"/>
</dbReference>
<gene>
    <name evidence="1" type="ORF">ENL21_08205</name>
</gene>